<evidence type="ECO:0000313" key="1">
    <source>
        <dbReference type="EMBL" id="ACG35274.1"/>
    </source>
</evidence>
<organism evidence="1">
    <name type="scientific">Zea mays</name>
    <name type="common">Maize</name>
    <dbReference type="NCBI Taxonomy" id="4577"/>
    <lineage>
        <taxon>Eukaryota</taxon>
        <taxon>Viridiplantae</taxon>
        <taxon>Streptophyta</taxon>
        <taxon>Embryophyta</taxon>
        <taxon>Tracheophyta</taxon>
        <taxon>Spermatophyta</taxon>
        <taxon>Magnoliopsida</taxon>
        <taxon>Liliopsida</taxon>
        <taxon>Poales</taxon>
        <taxon>Poaceae</taxon>
        <taxon>PACMAD clade</taxon>
        <taxon>Panicoideae</taxon>
        <taxon>Andropogonodae</taxon>
        <taxon>Andropogoneae</taxon>
        <taxon>Tripsacinae</taxon>
        <taxon>Zea</taxon>
    </lineage>
</organism>
<name>B6TDU1_MAIZE</name>
<dbReference type="PANTHER" id="PTHR33167:SF52">
    <property type="entry name" value="EXPRESSED PROTEIN"/>
    <property type="match status" value="1"/>
</dbReference>
<dbReference type="PANTHER" id="PTHR33167">
    <property type="entry name" value="TRANSCRIPTION FACTOR, PUTATIVE (DUF863)-RELATED"/>
    <property type="match status" value="1"/>
</dbReference>
<proteinExistence type="evidence at transcript level"/>
<accession>B6TDU1</accession>
<sequence>MDDREQMRMTVLNQEQVFRHQVHELHRLYHVQKQLMMQQAHTPAPATRPATVSRVLVCLSVCP</sequence>
<dbReference type="ExpressionAtlas" id="B6TDU1">
    <property type="expression patterns" value="baseline and differential"/>
</dbReference>
<protein>
    <submittedName>
        <fullName evidence="1">Uncharacterized protein</fullName>
    </submittedName>
</protein>
<dbReference type="EMBL" id="EU963156">
    <property type="protein sequence ID" value="ACG35274.1"/>
    <property type="molecule type" value="mRNA"/>
</dbReference>
<reference evidence="1" key="1">
    <citation type="journal article" date="2009" name="Plant Mol. Biol.">
        <title>Insights into corn genes derived from large-scale cDNA sequencing.</title>
        <authorList>
            <person name="Alexandrov N.N."/>
            <person name="Brover V.V."/>
            <person name="Freidin S."/>
            <person name="Troukhan M.E."/>
            <person name="Tatarinova T.V."/>
            <person name="Zhang H."/>
            <person name="Swaller T.J."/>
            <person name="Lu Y.P."/>
            <person name="Bouck J."/>
            <person name="Flavell R.B."/>
            <person name="Feldmann K.A."/>
        </authorList>
    </citation>
    <scope>NUCLEOTIDE SEQUENCE</scope>
</reference>
<dbReference type="AlphaFoldDB" id="B6TDU1"/>